<reference evidence="2 3" key="1">
    <citation type="submission" date="2016-04" db="EMBL/GenBank/DDBJ databases">
        <title>A degradative enzymes factory behind the ericoid mycorrhizal symbiosis.</title>
        <authorList>
            <consortium name="DOE Joint Genome Institute"/>
            <person name="Martino E."/>
            <person name="Morin E."/>
            <person name="Grelet G."/>
            <person name="Kuo A."/>
            <person name="Kohler A."/>
            <person name="Daghino S."/>
            <person name="Barry K."/>
            <person name="Choi C."/>
            <person name="Cichocki N."/>
            <person name="Clum A."/>
            <person name="Copeland A."/>
            <person name="Hainaut M."/>
            <person name="Haridas S."/>
            <person name="Labutti K."/>
            <person name="Lindquist E."/>
            <person name="Lipzen A."/>
            <person name="Khouja H.-R."/>
            <person name="Murat C."/>
            <person name="Ohm R."/>
            <person name="Olson A."/>
            <person name="Spatafora J."/>
            <person name="Veneault-Fourrey C."/>
            <person name="Henrissat B."/>
            <person name="Grigoriev I."/>
            <person name="Martin F."/>
            <person name="Perotto S."/>
        </authorList>
    </citation>
    <scope>NUCLEOTIDE SEQUENCE [LARGE SCALE GENOMIC DNA]</scope>
    <source>
        <strain evidence="2 3">E</strain>
    </source>
</reference>
<proteinExistence type="predicted"/>
<dbReference type="InterPro" id="IPR000120">
    <property type="entry name" value="Amidase"/>
</dbReference>
<dbReference type="InterPro" id="IPR023631">
    <property type="entry name" value="Amidase_dom"/>
</dbReference>
<dbReference type="PANTHER" id="PTHR11895">
    <property type="entry name" value="TRANSAMIDASE"/>
    <property type="match status" value="1"/>
</dbReference>
<feature type="domain" description="Amidase" evidence="1">
    <location>
        <begin position="108"/>
        <end position="526"/>
    </location>
</feature>
<dbReference type="PANTHER" id="PTHR11895:SF170">
    <property type="entry name" value="AMIDASE"/>
    <property type="match status" value="1"/>
</dbReference>
<dbReference type="AlphaFoldDB" id="A0A2J6TJC8"/>
<evidence type="ECO:0000313" key="2">
    <source>
        <dbReference type="EMBL" id="PMD63110.1"/>
    </source>
</evidence>
<dbReference type="OrthoDB" id="1879366at2759"/>
<dbReference type="GO" id="GO:0016740">
    <property type="term" value="F:transferase activity"/>
    <property type="evidence" value="ECO:0007669"/>
    <property type="project" value="UniProtKB-KW"/>
</dbReference>
<dbReference type="Proteomes" id="UP000235371">
    <property type="component" value="Unassembled WGS sequence"/>
</dbReference>
<dbReference type="InParanoid" id="A0A2J6TJC8"/>
<sequence>MSVLVLGETDQTSLVSAEEVKTLGHTHNLTIPPSELQDWAILLTGLNHCAKEVLALPNYYPPVDTSLYLRTDIHHPSGDKETDYGGWATKATIKCTHPKSNELKDNTLGIKDAIAVAGIKCTNGIGGKIGEWIPKVDATLVTRILDAGGIILGKSACEAGCLVAVSDTSVTGNVHNPYDYGYSTGGSSSGSARLVATGQVDMAIGTDQGGSLRKPSANCGLVCIKPTWGLVPYTGCLSLEATLDHAGPMARTVQDCATVLEVIAGNDGMDDRQPYSWPQGHVKFGGELKKFLDSPSETPLKGVKVGILVEGFPSEMTDSNVAAASKFAISKLAELGAEVMEASIPFYKDSGLIWMVGMAMPTTTQSLLSNPSGRKQLLFSDRCGLSGATLTQETFDALGFGAQNVYLRGLFLQERFGSPLHARCTNLRRKLNDEYDNAFKDVDLLVMPTCIFPPGKIEPQGGASLGPLKMLSRTIGIPYNTAPFSSSGHPALNLPVGFVPAQDDKNVWLPTGLQIVGRKFEDLMVLKAAGSWEKVSNWKTMRYGGD</sequence>
<keyword evidence="3" id="KW-1185">Reference proteome</keyword>
<name>A0A2J6TJC8_9HELO</name>
<dbReference type="GeneID" id="36582334"/>
<accession>A0A2J6TJC8</accession>
<evidence type="ECO:0000259" key="1">
    <source>
        <dbReference type="Pfam" id="PF01425"/>
    </source>
</evidence>
<gene>
    <name evidence="2" type="ORF">K444DRAFT_523050</name>
</gene>
<dbReference type="SUPFAM" id="SSF75304">
    <property type="entry name" value="Amidase signature (AS) enzymes"/>
    <property type="match status" value="1"/>
</dbReference>
<dbReference type="Pfam" id="PF01425">
    <property type="entry name" value="Amidase"/>
    <property type="match status" value="1"/>
</dbReference>
<dbReference type="EMBL" id="KZ613782">
    <property type="protein sequence ID" value="PMD63110.1"/>
    <property type="molecule type" value="Genomic_DNA"/>
</dbReference>
<dbReference type="Gene3D" id="3.90.1300.10">
    <property type="entry name" value="Amidase signature (AS) domain"/>
    <property type="match status" value="1"/>
</dbReference>
<keyword evidence="2" id="KW-0808">Transferase</keyword>
<protein>
    <submittedName>
        <fullName evidence="2">Glutamyl-tRNA amidotransferase subunit A</fullName>
    </submittedName>
</protein>
<organism evidence="2 3">
    <name type="scientific">Hyaloscypha bicolor E</name>
    <dbReference type="NCBI Taxonomy" id="1095630"/>
    <lineage>
        <taxon>Eukaryota</taxon>
        <taxon>Fungi</taxon>
        <taxon>Dikarya</taxon>
        <taxon>Ascomycota</taxon>
        <taxon>Pezizomycotina</taxon>
        <taxon>Leotiomycetes</taxon>
        <taxon>Helotiales</taxon>
        <taxon>Hyaloscyphaceae</taxon>
        <taxon>Hyaloscypha</taxon>
        <taxon>Hyaloscypha bicolor</taxon>
    </lineage>
</organism>
<dbReference type="STRING" id="1095630.A0A2J6TJC8"/>
<dbReference type="RefSeq" id="XP_024740014.1">
    <property type="nucleotide sequence ID" value="XM_024874254.1"/>
</dbReference>
<evidence type="ECO:0000313" key="3">
    <source>
        <dbReference type="Proteomes" id="UP000235371"/>
    </source>
</evidence>
<dbReference type="InterPro" id="IPR036928">
    <property type="entry name" value="AS_sf"/>
</dbReference>